<dbReference type="AlphaFoldDB" id="A0A8G1R9V8"/>
<protein>
    <submittedName>
        <fullName evidence="1">Uncharacterized protein</fullName>
    </submittedName>
</protein>
<gene>
    <name evidence="1" type="ORF">BO85DRAFT_189009</name>
</gene>
<dbReference type="GeneID" id="37157817"/>
<evidence type="ECO:0000313" key="2">
    <source>
        <dbReference type="Proteomes" id="UP000249526"/>
    </source>
</evidence>
<organism evidence="1 2">
    <name type="scientific">Aspergillus piperis CBS 112811</name>
    <dbReference type="NCBI Taxonomy" id="1448313"/>
    <lineage>
        <taxon>Eukaryota</taxon>
        <taxon>Fungi</taxon>
        <taxon>Dikarya</taxon>
        <taxon>Ascomycota</taxon>
        <taxon>Pezizomycotina</taxon>
        <taxon>Eurotiomycetes</taxon>
        <taxon>Eurotiomycetidae</taxon>
        <taxon>Eurotiales</taxon>
        <taxon>Aspergillaceae</taxon>
        <taxon>Aspergillus</taxon>
        <taxon>Aspergillus subgen. Circumdati</taxon>
    </lineage>
</organism>
<evidence type="ECO:0000313" key="1">
    <source>
        <dbReference type="EMBL" id="RAH61137.1"/>
    </source>
</evidence>
<proteinExistence type="predicted"/>
<name>A0A8G1R9V8_9EURO</name>
<dbReference type="EMBL" id="KZ825056">
    <property type="protein sequence ID" value="RAH61137.1"/>
    <property type="molecule type" value="Genomic_DNA"/>
</dbReference>
<sequence length="165" mass="18829">MRGEKKVKRQRKKVYTPLAMGRDSLHMGPSEWALGTYFEAPTPIIEVKRIPLCSWHRCSPISRKLTHTIQTINGNPACVRCNGHSDYPSRKGRKKSQDESLLWLSLNAALWWLRFPCMDGILASSPIAIGLDWLMLDFLCRLIDVKVKGIRRRQSIQSSRTGQAP</sequence>
<dbReference type="Proteomes" id="UP000249526">
    <property type="component" value="Unassembled WGS sequence"/>
</dbReference>
<reference evidence="1 2" key="1">
    <citation type="submission" date="2018-02" db="EMBL/GenBank/DDBJ databases">
        <title>The genomes of Aspergillus section Nigri reveals drivers in fungal speciation.</title>
        <authorList>
            <consortium name="DOE Joint Genome Institute"/>
            <person name="Vesth T.C."/>
            <person name="Nybo J."/>
            <person name="Theobald S."/>
            <person name="Brandl J."/>
            <person name="Frisvad J.C."/>
            <person name="Nielsen K.F."/>
            <person name="Lyhne E.K."/>
            <person name="Kogle M.E."/>
            <person name="Kuo A."/>
            <person name="Riley R."/>
            <person name="Clum A."/>
            <person name="Nolan M."/>
            <person name="Lipzen A."/>
            <person name="Salamov A."/>
            <person name="Henrissat B."/>
            <person name="Wiebenga A."/>
            <person name="De vries R.P."/>
            <person name="Grigoriev I.V."/>
            <person name="Mortensen U.H."/>
            <person name="Andersen M.R."/>
            <person name="Baker S.E."/>
        </authorList>
    </citation>
    <scope>NUCLEOTIDE SEQUENCE [LARGE SCALE GENOMIC DNA]</scope>
    <source>
        <strain evidence="1 2">CBS 112811</strain>
    </source>
</reference>
<keyword evidence="2" id="KW-1185">Reference proteome</keyword>
<dbReference type="RefSeq" id="XP_025519059.1">
    <property type="nucleotide sequence ID" value="XM_025654415.1"/>
</dbReference>
<accession>A0A8G1R9V8</accession>